<dbReference type="OrthoDB" id="9807064at2"/>
<dbReference type="InterPro" id="IPR004408">
    <property type="entry name" value="Biotin_CoA_COase_ligase"/>
</dbReference>
<dbReference type="GO" id="GO:0009249">
    <property type="term" value="P:protein lipoylation"/>
    <property type="evidence" value="ECO:0007669"/>
    <property type="project" value="UniProtKB-ARBA"/>
</dbReference>
<dbReference type="Proteomes" id="UP000239920">
    <property type="component" value="Unassembled WGS sequence"/>
</dbReference>
<proteinExistence type="predicted"/>
<dbReference type="PANTHER" id="PTHR12835:SF5">
    <property type="entry name" value="BIOTIN--PROTEIN LIGASE"/>
    <property type="match status" value="1"/>
</dbReference>
<dbReference type="AlphaFoldDB" id="A0A2J6NPA2"/>
<dbReference type="Pfam" id="PF03099">
    <property type="entry name" value="BPL_LplA_LipB"/>
    <property type="match status" value="1"/>
</dbReference>
<dbReference type="PANTHER" id="PTHR12835">
    <property type="entry name" value="BIOTIN PROTEIN LIGASE"/>
    <property type="match status" value="1"/>
</dbReference>
<sequence>MMNIPKSKDLSTRAISLFCSRFNGQVVVKATTPSTQLLARHYVKNQRPNKSIAFFADQQTAAYGKGDRPFYAPKNTGLYFSLVLPPRLSPQLANIGLFTTGVAVAIRRALHTFYPYHDFRLKWVNDLYIEQQKVAGILNELIYCPALDQSCCVLGIGINLTTTTFPNKLQSIARAIDPTRSVDRNRLAAALLDQLTYTIFHYQDGQLLTDYRAHSLLIGHCVRVVINHTVILGTVITIDDHARLVIEDDQHRLHHLASGDVTKVIF</sequence>
<dbReference type="CDD" id="cd16442">
    <property type="entry name" value="BPL"/>
    <property type="match status" value="1"/>
</dbReference>
<reference evidence="3 4" key="1">
    <citation type="submission" date="2017-09" db="EMBL/GenBank/DDBJ databases">
        <title>Bacterial strain isolated from the female urinary microbiota.</title>
        <authorList>
            <person name="Thomas-White K."/>
            <person name="Kumar N."/>
            <person name="Forster S."/>
            <person name="Putonti C."/>
            <person name="Lawley T."/>
            <person name="Wolfe A.J."/>
        </authorList>
    </citation>
    <scope>NUCLEOTIDE SEQUENCE [LARGE SCALE GENOMIC DNA]</scope>
    <source>
        <strain evidence="3 4">UMB0683</strain>
    </source>
</reference>
<gene>
    <name evidence="3" type="ORF">CK797_02595</name>
</gene>
<comment type="caution">
    <text evidence="3">The sequence shown here is derived from an EMBL/GenBank/DDBJ whole genome shotgun (WGS) entry which is preliminary data.</text>
</comment>
<accession>A0A2J6NPA2</accession>
<dbReference type="GO" id="GO:0016740">
    <property type="term" value="F:transferase activity"/>
    <property type="evidence" value="ECO:0007669"/>
    <property type="project" value="UniProtKB-ARBA"/>
</dbReference>
<dbReference type="InterPro" id="IPR045864">
    <property type="entry name" value="aa-tRNA-synth_II/BPL/LPL"/>
</dbReference>
<dbReference type="GO" id="GO:0005737">
    <property type="term" value="C:cytoplasm"/>
    <property type="evidence" value="ECO:0007669"/>
    <property type="project" value="TreeGrafter"/>
</dbReference>
<dbReference type="InterPro" id="IPR004143">
    <property type="entry name" value="BPL_LPL_catalytic"/>
</dbReference>
<dbReference type="PROSITE" id="PS51733">
    <property type="entry name" value="BPL_LPL_CATALYTIC"/>
    <property type="match status" value="1"/>
</dbReference>
<dbReference type="Gene3D" id="3.30.930.10">
    <property type="entry name" value="Bira Bifunctional Protein, Domain 2"/>
    <property type="match status" value="1"/>
</dbReference>
<evidence type="ECO:0000256" key="1">
    <source>
        <dbReference type="ARBA" id="ARBA00022598"/>
    </source>
</evidence>
<evidence type="ECO:0000259" key="2">
    <source>
        <dbReference type="PROSITE" id="PS51733"/>
    </source>
</evidence>
<dbReference type="EMBL" id="PNFV01000002">
    <property type="protein sequence ID" value="PMB83152.1"/>
    <property type="molecule type" value="Genomic_DNA"/>
</dbReference>
<dbReference type="Gene3D" id="2.30.30.100">
    <property type="match status" value="1"/>
</dbReference>
<evidence type="ECO:0000313" key="4">
    <source>
        <dbReference type="Proteomes" id="UP000239920"/>
    </source>
</evidence>
<protein>
    <submittedName>
        <fullName evidence="3">Biotin--[acetyl-CoA-carboxylase] ligase</fullName>
    </submittedName>
</protein>
<evidence type="ECO:0000313" key="3">
    <source>
        <dbReference type="EMBL" id="PMB83152.1"/>
    </source>
</evidence>
<dbReference type="NCBIfam" id="TIGR00121">
    <property type="entry name" value="birA_ligase"/>
    <property type="match status" value="1"/>
</dbReference>
<keyword evidence="1 3" id="KW-0436">Ligase</keyword>
<dbReference type="GO" id="GO:0004077">
    <property type="term" value="F:biotin--[biotin carboxyl-carrier protein] ligase activity"/>
    <property type="evidence" value="ECO:0007669"/>
    <property type="project" value="InterPro"/>
</dbReference>
<feature type="domain" description="BPL/LPL catalytic" evidence="2">
    <location>
        <begin position="21"/>
        <end position="203"/>
    </location>
</feature>
<dbReference type="SUPFAM" id="SSF55681">
    <property type="entry name" value="Class II aaRS and biotin synthetases"/>
    <property type="match status" value="1"/>
</dbReference>
<organism evidence="3 4">
    <name type="scientific">Limosilactobacillus pontis</name>
    <dbReference type="NCBI Taxonomy" id="35787"/>
    <lineage>
        <taxon>Bacteria</taxon>
        <taxon>Bacillati</taxon>
        <taxon>Bacillota</taxon>
        <taxon>Bacilli</taxon>
        <taxon>Lactobacillales</taxon>
        <taxon>Lactobacillaceae</taxon>
        <taxon>Limosilactobacillus</taxon>
    </lineage>
</organism>
<name>A0A2J6NPA2_9LACO</name>